<dbReference type="EMBL" id="CAUWAG010000007">
    <property type="protein sequence ID" value="CAJ2505224.1"/>
    <property type="molecule type" value="Genomic_DNA"/>
</dbReference>
<proteinExistence type="inferred from homology"/>
<dbReference type="InterPro" id="IPR036291">
    <property type="entry name" value="NAD(P)-bd_dom_sf"/>
</dbReference>
<dbReference type="SMART" id="SM00829">
    <property type="entry name" value="PKS_ER"/>
    <property type="match status" value="1"/>
</dbReference>
<dbReference type="InterPro" id="IPR047122">
    <property type="entry name" value="Trans-enoyl_RdTase-like"/>
</dbReference>
<feature type="domain" description="Enoyl reductase (ER)" evidence="3">
    <location>
        <begin position="13"/>
        <end position="337"/>
    </location>
</feature>
<evidence type="ECO:0000256" key="1">
    <source>
        <dbReference type="ARBA" id="ARBA00008072"/>
    </source>
</evidence>
<evidence type="ECO:0000259" key="3">
    <source>
        <dbReference type="SMART" id="SM00829"/>
    </source>
</evidence>
<dbReference type="SUPFAM" id="SSF51735">
    <property type="entry name" value="NAD(P)-binding Rossmann-fold domains"/>
    <property type="match status" value="1"/>
</dbReference>
<comment type="caution">
    <text evidence="4">The sequence shown here is derived from an EMBL/GenBank/DDBJ whole genome shotgun (WGS) entry which is preliminary data.</text>
</comment>
<dbReference type="Pfam" id="PF08240">
    <property type="entry name" value="ADH_N"/>
    <property type="match status" value="1"/>
</dbReference>
<keyword evidence="2" id="KW-0560">Oxidoreductase</keyword>
<dbReference type="InterPro" id="IPR020843">
    <property type="entry name" value="ER"/>
</dbReference>
<organism evidence="4 5">
    <name type="scientific">Anthostomella pinea</name>
    <dbReference type="NCBI Taxonomy" id="933095"/>
    <lineage>
        <taxon>Eukaryota</taxon>
        <taxon>Fungi</taxon>
        <taxon>Dikarya</taxon>
        <taxon>Ascomycota</taxon>
        <taxon>Pezizomycotina</taxon>
        <taxon>Sordariomycetes</taxon>
        <taxon>Xylariomycetidae</taxon>
        <taxon>Xylariales</taxon>
        <taxon>Xylariaceae</taxon>
        <taxon>Anthostomella</taxon>
    </lineage>
</organism>
<dbReference type="PANTHER" id="PTHR45348">
    <property type="entry name" value="HYPOTHETICAL OXIDOREDUCTASE (EUROFUNG)"/>
    <property type="match status" value="1"/>
</dbReference>
<reference evidence="4" key="1">
    <citation type="submission" date="2023-10" db="EMBL/GenBank/DDBJ databases">
        <authorList>
            <person name="Hackl T."/>
        </authorList>
    </citation>
    <scope>NUCLEOTIDE SEQUENCE</scope>
</reference>
<dbReference type="AlphaFoldDB" id="A0AAI8VHU4"/>
<comment type="similarity">
    <text evidence="1">Belongs to the zinc-containing alcohol dehydrogenase family.</text>
</comment>
<dbReference type="CDD" id="cd08249">
    <property type="entry name" value="enoyl_reductase_like"/>
    <property type="match status" value="1"/>
</dbReference>
<name>A0AAI8VHU4_9PEZI</name>
<dbReference type="Gene3D" id="3.90.180.10">
    <property type="entry name" value="Medium-chain alcohol dehydrogenases, catalytic domain"/>
    <property type="match status" value="1"/>
</dbReference>
<dbReference type="InterPro" id="IPR013154">
    <property type="entry name" value="ADH-like_N"/>
</dbReference>
<dbReference type="GO" id="GO:0016651">
    <property type="term" value="F:oxidoreductase activity, acting on NAD(P)H"/>
    <property type="evidence" value="ECO:0007669"/>
    <property type="project" value="InterPro"/>
</dbReference>
<dbReference type="PANTHER" id="PTHR45348:SF2">
    <property type="entry name" value="ZINC-TYPE ALCOHOL DEHYDROGENASE-LIKE PROTEIN C2E1P3.01"/>
    <property type="match status" value="1"/>
</dbReference>
<keyword evidence="5" id="KW-1185">Reference proteome</keyword>
<dbReference type="InterPro" id="IPR013149">
    <property type="entry name" value="ADH-like_C"/>
</dbReference>
<dbReference type="SUPFAM" id="SSF50129">
    <property type="entry name" value="GroES-like"/>
    <property type="match status" value="1"/>
</dbReference>
<evidence type="ECO:0000313" key="4">
    <source>
        <dbReference type="EMBL" id="CAJ2505224.1"/>
    </source>
</evidence>
<gene>
    <name evidence="4" type="ORF">KHLLAP_LOCUS5692</name>
</gene>
<evidence type="ECO:0000256" key="2">
    <source>
        <dbReference type="ARBA" id="ARBA00023002"/>
    </source>
</evidence>
<protein>
    <submittedName>
        <fullName evidence="4">Uu.00g126180.m01.CDS01</fullName>
    </submittedName>
</protein>
<dbReference type="InterPro" id="IPR011032">
    <property type="entry name" value="GroES-like_sf"/>
</dbReference>
<evidence type="ECO:0000313" key="5">
    <source>
        <dbReference type="Proteomes" id="UP001295740"/>
    </source>
</evidence>
<dbReference type="Gene3D" id="3.40.50.720">
    <property type="entry name" value="NAD(P)-binding Rossmann-like Domain"/>
    <property type="match status" value="1"/>
</dbReference>
<accession>A0AAI8VHU4</accession>
<dbReference type="Pfam" id="PF00107">
    <property type="entry name" value="ADH_zinc_N"/>
    <property type="match status" value="1"/>
</dbReference>
<sequence>MPSNTAAFIPEAGKPREVKPAPYPIPGEHEMIVENRSIGLNMADWAMGQTFATSLFPDLKFPLIGGEDVSGDVVAVGLSVTGFKVGDRITGSSQSAFQKYPLVAGHLAFVIPDSLSYEQASVLPLFLCTALVPLFHKEYLGLQLPSLTPNPTGKTLLIWGGSTGVGSSAIQLAVAAGYEVITTASPRNFDNVKQLGASQVFDYNSGTINEDLVAAFKGKTLAGSIAIAGFATGTYGPILDACAAVATSTEGSNFVALTMRPPKNIPASIETKFVNAYMLLDDKEIGYAIFRDYLPKALAAGSFTAAPKAEVVGNGLESIHAGLETLAKGVSAKRLAITL</sequence>
<dbReference type="Proteomes" id="UP001295740">
    <property type="component" value="Unassembled WGS sequence"/>
</dbReference>